<reference evidence="2 3" key="1">
    <citation type="journal article" date="2011" name="Genome Biol.">
        <title>Comparative genome sequence analysis underscores mycoparasitism as the ancestral life style of Trichoderma.</title>
        <authorList>
            <person name="Kubicek C.P."/>
            <person name="Herrera-Estrella A."/>
            <person name="Seidl-Seiboth V."/>
            <person name="Martinez D.A."/>
            <person name="Druzhinina I.S."/>
            <person name="Thon M."/>
            <person name="Zeilinger S."/>
            <person name="Casas-Flores S."/>
            <person name="Horwitz B.A."/>
            <person name="Mukherjee P.K."/>
            <person name="Mukherjee M."/>
            <person name="Kredics L."/>
            <person name="Alcaraz L.D."/>
            <person name="Aerts A."/>
            <person name="Antal Z."/>
            <person name="Atanasova L."/>
            <person name="Cervantes-Badillo M.G."/>
            <person name="Challacombe J."/>
            <person name="Chertkov O."/>
            <person name="McCluskey K."/>
            <person name="Coulpier F."/>
            <person name="Deshpande N."/>
            <person name="von Doehren H."/>
            <person name="Ebbole D.J."/>
            <person name="Esquivel-Naranjo E.U."/>
            <person name="Fekete E."/>
            <person name="Flipphi M."/>
            <person name="Glaser F."/>
            <person name="Gomez-Rodriguez E.Y."/>
            <person name="Gruber S."/>
            <person name="Han C."/>
            <person name="Henrissat B."/>
            <person name="Hermosa R."/>
            <person name="Hernandez-Onate M."/>
            <person name="Karaffa L."/>
            <person name="Kosti I."/>
            <person name="Le Crom S."/>
            <person name="Lindquist E."/>
            <person name="Lucas S."/>
            <person name="Luebeck M."/>
            <person name="Luebeck P.S."/>
            <person name="Margeot A."/>
            <person name="Metz B."/>
            <person name="Misra M."/>
            <person name="Nevalainen H."/>
            <person name="Omann M."/>
            <person name="Packer N."/>
            <person name="Perrone G."/>
            <person name="Uresti-Rivera E.E."/>
            <person name="Salamov A."/>
            <person name="Schmoll M."/>
            <person name="Seiboth B."/>
            <person name="Shapiro H."/>
            <person name="Sukno S."/>
            <person name="Tamayo-Ramos J.A."/>
            <person name="Tisch D."/>
            <person name="Wiest A."/>
            <person name="Wilkinson H.H."/>
            <person name="Zhang M."/>
            <person name="Coutinho P.M."/>
            <person name="Kenerley C.M."/>
            <person name="Monte E."/>
            <person name="Baker S.E."/>
            <person name="Grigoriev I.V."/>
        </authorList>
    </citation>
    <scope>NUCLEOTIDE SEQUENCE [LARGE SCALE GENOMIC DNA]</scope>
    <source>
        <strain evidence="3">Gv29-8 / FGSC 10586</strain>
    </source>
</reference>
<dbReference type="GeneID" id="25799023"/>
<evidence type="ECO:0000313" key="2">
    <source>
        <dbReference type="EMBL" id="EHK26721.1"/>
    </source>
</evidence>
<dbReference type="Proteomes" id="UP000007115">
    <property type="component" value="Unassembled WGS sequence"/>
</dbReference>
<name>G9MFP9_HYPVG</name>
<dbReference type="InParanoid" id="G9MFP9"/>
<dbReference type="HOGENOM" id="CLU_2831511_0_0_1"/>
<dbReference type="RefSeq" id="XP_013960916.1">
    <property type="nucleotide sequence ID" value="XM_014105441.1"/>
</dbReference>
<dbReference type="AlphaFoldDB" id="G9MFP9"/>
<evidence type="ECO:0000313" key="3">
    <source>
        <dbReference type="Proteomes" id="UP000007115"/>
    </source>
</evidence>
<dbReference type="VEuPathDB" id="FungiDB:TRIVIDRAFT_92071"/>
<sequence length="66" mass="8022">MWFLSVFLFLFSFQFVLFFHCAKICCKRGMRVDNWLRFGQIGMEWFLRDGKRDRIWAEVEGCVVCT</sequence>
<proteinExistence type="predicted"/>
<organism evidence="2 3">
    <name type="scientific">Hypocrea virens (strain Gv29-8 / FGSC 10586)</name>
    <name type="common">Gliocladium virens</name>
    <name type="synonym">Trichoderma virens</name>
    <dbReference type="NCBI Taxonomy" id="413071"/>
    <lineage>
        <taxon>Eukaryota</taxon>
        <taxon>Fungi</taxon>
        <taxon>Dikarya</taxon>
        <taxon>Ascomycota</taxon>
        <taxon>Pezizomycotina</taxon>
        <taxon>Sordariomycetes</taxon>
        <taxon>Hypocreomycetidae</taxon>
        <taxon>Hypocreales</taxon>
        <taxon>Hypocreaceae</taxon>
        <taxon>Trichoderma</taxon>
    </lineage>
</organism>
<keyword evidence="3" id="KW-1185">Reference proteome</keyword>
<accession>G9MFP9</accession>
<dbReference type="EMBL" id="ABDF02000002">
    <property type="protein sequence ID" value="EHK26721.1"/>
    <property type="molecule type" value="Genomic_DNA"/>
</dbReference>
<keyword evidence="1" id="KW-0732">Signal</keyword>
<evidence type="ECO:0008006" key="4">
    <source>
        <dbReference type="Google" id="ProtNLM"/>
    </source>
</evidence>
<comment type="caution">
    <text evidence="2">The sequence shown here is derived from an EMBL/GenBank/DDBJ whole genome shotgun (WGS) entry which is preliminary data.</text>
</comment>
<feature type="signal peptide" evidence="1">
    <location>
        <begin position="1"/>
        <end position="18"/>
    </location>
</feature>
<feature type="chain" id="PRO_5003523382" description="Secreted protein" evidence="1">
    <location>
        <begin position="19"/>
        <end position="66"/>
    </location>
</feature>
<evidence type="ECO:0000256" key="1">
    <source>
        <dbReference type="SAM" id="SignalP"/>
    </source>
</evidence>
<protein>
    <recommendedName>
        <fullName evidence="4">Secreted protein</fullName>
    </recommendedName>
</protein>
<gene>
    <name evidence="2" type="ORF">TRIVIDRAFT_92071</name>
</gene>